<gene>
    <name evidence="2" type="ORF">ISG29_15660</name>
</gene>
<proteinExistence type="predicted"/>
<dbReference type="AlphaFoldDB" id="A0A930Y8J6"/>
<accession>A0A930Y8J6</accession>
<dbReference type="EMBL" id="JADIVZ010000009">
    <property type="protein sequence ID" value="MBF4163131.1"/>
    <property type="molecule type" value="Genomic_DNA"/>
</dbReference>
<evidence type="ECO:0000313" key="2">
    <source>
        <dbReference type="EMBL" id="MBF4163131.1"/>
    </source>
</evidence>
<protein>
    <submittedName>
        <fullName evidence="2">Uncharacterized protein</fullName>
    </submittedName>
</protein>
<name>A0A930Y8J6_9ACTN</name>
<sequence>MTLSLSAQLSRTPRPVVALTAVVALVGLGAGACTDTSSGSSADTAAQATVTVTTTVTAQPEAADDPAVSVEVGSSGTTCFTRGMPRDIAWFDSQWKSTADLDEIGFRLVDGTGYRVIGSPVSIPPQNPGGAITSGGTIAWDTRSDFDDRFVVWSQRESTDLMATFAGQTGGLMFHLRMAPTTRRGDSPADLGTLEATWTQDGEQQTARAPVDQVLSTDPADCR</sequence>
<comment type="caution">
    <text evidence="2">The sequence shown here is derived from an EMBL/GenBank/DDBJ whole genome shotgun (WGS) entry which is preliminary data.</text>
</comment>
<reference evidence="2" key="1">
    <citation type="submission" date="2020-11" db="EMBL/GenBank/DDBJ databases">
        <title>Nocardioides sp. CBS4Y-1, whole genome shotgun sequence.</title>
        <authorList>
            <person name="Tuo L."/>
        </authorList>
    </citation>
    <scope>NUCLEOTIDE SEQUENCE</scope>
    <source>
        <strain evidence="2">CBS4Y-1</strain>
    </source>
</reference>
<feature type="compositionally biased region" description="Polar residues" evidence="1">
    <location>
        <begin position="196"/>
        <end position="207"/>
    </location>
</feature>
<evidence type="ECO:0000256" key="1">
    <source>
        <dbReference type="SAM" id="MobiDB-lite"/>
    </source>
</evidence>
<dbReference type="RefSeq" id="WP_194504382.1">
    <property type="nucleotide sequence ID" value="NZ_JADIVZ010000009.1"/>
</dbReference>
<organism evidence="2 3">
    <name type="scientific">Nocardioides acrostichi</name>
    <dbReference type="NCBI Taxonomy" id="2784339"/>
    <lineage>
        <taxon>Bacteria</taxon>
        <taxon>Bacillati</taxon>
        <taxon>Actinomycetota</taxon>
        <taxon>Actinomycetes</taxon>
        <taxon>Propionibacteriales</taxon>
        <taxon>Nocardioidaceae</taxon>
        <taxon>Nocardioides</taxon>
    </lineage>
</organism>
<feature type="region of interest" description="Disordered" evidence="1">
    <location>
        <begin position="183"/>
        <end position="223"/>
    </location>
</feature>
<keyword evidence="3" id="KW-1185">Reference proteome</keyword>
<evidence type="ECO:0000313" key="3">
    <source>
        <dbReference type="Proteomes" id="UP000656804"/>
    </source>
</evidence>
<dbReference type="Proteomes" id="UP000656804">
    <property type="component" value="Unassembled WGS sequence"/>
</dbReference>